<comment type="subcellular location">
    <subcellularLocation>
        <location evidence="5">Plastid</location>
        <location evidence="5">Chloroplast membrane</location>
    </subcellularLocation>
</comment>
<dbReference type="GO" id="GO:0046509">
    <property type="term" value="F:1,2-diacylglycerol 3-beta-galactosyltransferase activity"/>
    <property type="evidence" value="ECO:0007669"/>
    <property type="project" value="UniProtKB-EC"/>
</dbReference>
<feature type="compositionally biased region" description="Basic and acidic residues" evidence="6">
    <location>
        <begin position="50"/>
        <end position="59"/>
    </location>
</feature>
<dbReference type="PANTHER" id="PTHR43025">
    <property type="entry name" value="MONOGALACTOSYLDIACYLGLYCEROL SYNTHASE"/>
    <property type="match status" value="1"/>
</dbReference>
<keyword evidence="4 9" id="KW-0808">Transferase</keyword>
<organism evidence="9 10">
    <name type="scientific">Ectocarpus siliculosus</name>
    <name type="common">Brown alga</name>
    <name type="synonym">Conferva siliculosa</name>
    <dbReference type="NCBI Taxonomy" id="2880"/>
    <lineage>
        <taxon>Eukaryota</taxon>
        <taxon>Sar</taxon>
        <taxon>Stramenopiles</taxon>
        <taxon>Ochrophyta</taxon>
        <taxon>PX clade</taxon>
        <taxon>Phaeophyceae</taxon>
        <taxon>Ectocarpales</taxon>
        <taxon>Ectocarpaceae</taxon>
        <taxon>Ectocarpus</taxon>
    </lineage>
</organism>
<dbReference type="GO" id="GO:0031969">
    <property type="term" value="C:chloroplast membrane"/>
    <property type="evidence" value="ECO:0007669"/>
    <property type="project" value="UniProtKB-SubCell"/>
</dbReference>
<sequence length="516" mass="56003">MPCRQILQTVNTTRCAGGRERGQGSQQGGRGAARSTSSSGSQRRLYAFTRRSEQERRALEQATDDEQAADASSAQQQVEDSSPTAATGNSAQHAVASTGIRNARALRAVSALSQGKGFRAAATALRASATGLDVGVPTEATTTTRPKKILIIMSDTGGGHRASSQALNAALENLYGDQIHTDIVDIWTEYGRFPFAEAVRTYQFLGKRPFLWKLSYDMARFPPTRRWAEVMANLTCHRSFRSCLEKYEPDLVVSMHPLCHHVPLRVLKRIREDTGKEIPFATVVTDLGSAHPTWFDPRGDLTYVPSDVLRERARARGIPQHKLMQFGLPVRDAFWEESSDKQAVQQRLGLKAGVRTALIVGGGDGVGKLHDIATKVADRLASDHHPGQVVVVCGTNNKMREALEAHAWPGEGSGVNVRVLGFVSNMDEWMSASDLLVTKAGPGTIAEACTRGLPVILSSFLPGQEAGNVPYVTDNHFGLYRKKPRDIAHECCLPPGVLPTSELVGRRKGGSASKCC</sequence>
<dbReference type="InParanoid" id="D8LHP4"/>
<dbReference type="EC" id="2.4.1.46" evidence="2"/>
<evidence type="ECO:0000256" key="1">
    <source>
        <dbReference type="ARBA" id="ARBA00006962"/>
    </source>
</evidence>
<evidence type="ECO:0000256" key="6">
    <source>
        <dbReference type="SAM" id="MobiDB-lite"/>
    </source>
</evidence>
<feature type="region of interest" description="Disordered" evidence="6">
    <location>
        <begin position="14"/>
        <end position="95"/>
    </location>
</feature>
<dbReference type="eggNOG" id="ENOG502QPXV">
    <property type="taxonomic scope" value="Eukaryota"/>
</dbReference>
<comment type="similarity">
    <text evidence="1">Belongs to the glycosyltransferase 28 family.</text>
</comment>
<dbReference type="InterPro" id="IPR007235">
    <property type="entry name" value="Glyco_trans_28_C"/>
</dbReference>
<dbReference type="InterPro" id="IPR009695">
    <property type="entry name" value="Diacylglyc_glucosyltr_N"/>
</dbReference>
<dbReference type="AlphaFoldDB" id="D8LHP4"/>
<dbReference type="OMA" id="EEENCQY"/>
<evidence type="ECO:0000256" key="4">
    <source>
        <dbReference type="ARBA" id="ARBA00022679"/>
    </source>
</evidence>
<evidence type="ECO:0000259" key="7">
    <source>
        <dbReference type="Pfam" id="PF04101"/>
    </source>
</evidence>
<evidence type="ECO:0000256" key="3">
    <source>
        <dbReference type="ARBA" id="ARBA00022676"/>
    </source>
</evidence>
<gene>
    <name evidence="9" type="ORF">Esi_0198_0009</name>
</gene>
<dbReference type="SUPFAM" id="SSF53756">
    <property type="entry name" value="UDP-Glycosyltransferase/glycogen phosphorylase"/>
    <property type="match status" value="1"/>
</dbReference>
<evidence type="ECO:0000256" key="2">
    <source>
        <dbReference type="ARBA" id="ARBA00012615"/>
    </source>
</evidence>
<dbReference type="Pfam" id="PF04101">
    <property type="entry name" value="Glyco_tran_28_C"/>
    <property type="match status" value="1"/>
</dbReference>
<dbReference type="STRING" id="2880.D8LHP4"/>
<feature type="domain" description="Glycosyl transferase family 28 C-terminal" evidence="7">
    <location>
        <begin position="357"/>
        <end position="457"/>
    </location>
</feature>
<dbReference type="EMBL" id="FN648373">
    <property type="protein sequence ID" value="CBN79326.1"/>
    <property type="molecule type" value="Genomic_DNA"/>
</dbReference>
<evidence type="ECO:0000256" key="5">
    <source>
        <dbReference type="ARBA" id="ARBA00046299"/>
    </source>
</evidence>
<feature type="compositionally biased region" description="Polar residues" evidence="6">
    <location>
        <begin position="83"/>
        <end position="92"/>
    </location>
</feature>
<proteinExistence type="inferred from homology"/>
<dbReference type="OrthoDB" id="200404at2759"/>
<keyword evidence="3 9" id="KW-0328">Glycosyltransferase</keyword>
<evidence type="ECO:0000259" key="8">
    <source>
        <dbReference type="Pfam" id="PF06925"/>
    </source>
</evidence>
<name>D8LHP4_ECTSI</name>
<feature type="compositionally biased region" description="Low complexity" evidence="6">
    <location>
        <begin position="32"/>
        <end position="44"/>
    </location>
</feature>
<dbReference type="GO" id="GO:0009247">
    <property type="term" value="P:glycolipid biosynthetic process"/>
    <property type="evidence" value="ECO:0007669"/>
    <property type="project" value="InterPro"/>
</dbReference>
<dbReference type="Gene3D" id="3.40.50.2000">
    <property type="entry name" value="Glycogen Phosphorylase B"/>
    <property type="match status" value="1"/>
</dbReference>
<dbReference type="EMBL" id="FN649733">
    <property type="protein sequence ID" value="CBN79326.1"/>
    <property type="molecule type" value="Genomic_DNA"/>
</dbReference>
<evidence type="ECO:0000313" key="9">
    <source>
        <dbReference type="EMBL" id="CBN79326.1"/>
    </source>
</evidence>
<dbReference type="Pfam" id="PF06925">
    <property type="entry name" value="MGDG_synth"/>
    <property type="match status" value="1"/>
</dbReference>
<evidence type="ECO:0000313" key="10">
    <source>
        <dbReference type="Proteomes" id="UP000002630"/>
    </source>
</evidence>
<feature type="compositionally biased region" description="Low complexity" evidence="6">
    <location>
        <begin position="69"/>
        <end position="82"/>
    </location>
</feature>
<dbReference type="PANTHER" id="PTHR43025:SF3">
    <property type="entry name" value="MONOGALACTOSYLDIACYLGLYCEROL SYNTHASE 1, CHLOROPLASTIC"/>
    <property type="match status" value="1"/>
</dbReference>
<feature type="domain" description="Diacylglycerol glucosyltransferase N-terminal" evidence="8">
    <location>
        <begin position="160"/>
        <end position="330"/>
    </location>
</feature>
<dbReference type="InterPro" id="IPR050519">
    <property type="entry name" value="Glycosyltransf_28_UgtP"/>
</dbReference>
<dbReference type="Proteomes" id="UP000002630">
    <property type="component" value="Linkage Group LG08"/>
</dbReference>
<accession>D8LHP4</accession>
<reference evidence="9 10" key="1">
    <citation type="journal article" date="2010" name="Nature">
        <title>The Ectocarpus genome and the independent evolution of multicellularity in brown algae.</title>
        <authorList>
            <person name="Cock J.M."/>
            <person name="Sterck L."/>
            <person name="Rouze P."/>
            <person name="Scornet D."/>
            <person name="Allen A.E."/>
            <person name="Amoutzias G."/>
            <person name="Anthouard V."/>
            <person name="Artiguenave F."/>
            <person name="Aury J.M."/>
            <person name="Badger J.H."/>
            <person name="Beszteri B."/>
            <person name="Billiau K."/>
            <person name="Bonnet E."/>
            <person name="Bothwell J.H."/>
            <person name="Bowler C."/>
            <person name="Boyen C."/>
            <person name="Brownlee C."/>
            <person name="Carrano C.J."/>
            <person name="Charrier B."/>
            <person name="Cho G.Y."/>
            <person name="Coelho S.M."/>
            <person name="Collen J."/>
            <person name="Corre E."/>
            <person name="Da Silva C."/>
            <person name="Delage L."/>
            <person name="Delaroque N."/>
            <person name="Dittami S.M."/>
            <person name="Doulbeau S."/>
            <person name="Elias M."/>
            <person name="Farnham G."/>
            <person name="Gachon C.M."/>
            <person name="Gschloessl B."/>
            <person name="Heesch S."/>
            <person name="Jabbari K."/>
            <person name="Jubin C."/>
            <person name="Kawai H."/>
            <person name="Kimura K."/>
            <person name="Kloareg B."/>
            <person name="Kupper F.C."/>
            <person name="Lang D."/>
            <person name="Le Bail A."/>
            <person name="Leblanc C."/>
            <person name="Lerouge P."/>
            <person name="Lohr M."/>
            <person name="Lopez P.J."/>
            <person name="Martens C."/>
            <person name="Maumus F."/>
            <person name="Michel G."/>
            <person name="Miranda-Saavedra D."/>
            <person name="Morales J."/>
            <person name="Moreau H."/>
            <person name="Motomura T."/>
            <person name="Nagasato C."/>
            <person name="Napoli C.A."/>
            <person name="Nelson D.R."/>
            <person name="Nyvall-Collen P."/>
            <person name="Peters A.F."/>
            <person name="Pommier C."/>
            <person name="Potin P."/>
            <person name="Poulain J."/>
            <person name="Quesneville H."/>
            <person name="Read B."/>
            <person name="Rensing S.A."/>
            <person name="Ritter A."/>
            <person name="Rousvoal S."/>
            <person name="Samanta M."/>
            <person name="Samson G."/>
            <person name="Schroeder D.C."/>
            <person name="Segurens B."/>
            <person name="Strittmatter M."/>
            <person name="Tonon T."/>
            <person name="Tregear J.W."/>
            <person name="Valentin K."/>
            <person name="von Dassow P."/>
            <person name="Yamagishi T."/>
            <person name="Van de Peer Y."/>
            <person name="Wincker P."/>
        </authorList>
    </citation>
    <scope>NUCLEOTIDE SEQUENCE [LARGE SCALE GENOMIC DNA]</scope>
    <source>
        <strain evidence="10">Ec32 / CCAP1310/4</strain>
    </source>
</reference>
<keyword evidence="10" id="KW-1185">Reference proteome</keyword>
<protein>
    <recommendedName>
        <fullName evidence="2">monogalactosyldiacylglycerol synthase</fullName>
        <ecNumber evidence="2">2.4.1.46</ecNumber>
    </recommendedName>
</protein>